<dbReference type="InterPro" id="IPR028013">
    <property type="entry name" value="DUF4437"/>
</dbReference>
<feature type="signal peptide" evidence="1">
    <location>
        <begin position="1"/>
        <end position="20"/>
    </location>
</feature>
<dbReference type="InterPro" id="IPR014710">
    <property type="entry name" value="RmlC-like_jellyroll"/>
</dbReference>
<gene>
    <name evidence="2" type="ORF">ACFQS8_14330</name>
</gene>
<evidence type="ECO:0000256" key="1">
    <source>
        <dbReference type="SAM" id="SignalP"/>
    </source>
</evidence>
<dbReference type="Proteomes" id="UP001596492">
    <property type="component" value="Unassembled WGS sequence"/>
</dbReference>
<dbReference type="SUPFAM" id="SSF51182">
    <property type="entry name" value="RmlC-like cupins"/>
    <property type="match status" value="2"/>
</dbReference>
<dbReference type="PROSITE" id="PS51257">
    <property type="entry name" value="PROKAR_LIPOPROTEIN"/>
    <property type="match status" value="1"/>
</dbReference>
<reference evidence="3" key="1">
    <citation type="journal article" date="2019" name="Int. J. Syst. Evol. Microbiol.">
        <title>The Global Catalogue of Microorganisms (GCM) 10K type strain sequencing project: providing services to taxonomists for standard genome sequencing and annotation.</title>
        <authorList>
            <consortium name="The Broad Institute Genomics Platform"/>
            <consortium name="The Broad Institute Genome Sequencing Center for Infectious Disease"/>
            <person name="Wu L."/>
            <person name="Ma J."/>
        </authorList>
    </citation>
    <scope>NUCLEOTIDE SEQUENCE [LARGE SCALE GENOMIC DNA]</scope>
    <source>
        <strain evidence="3">CCUG 51308</strain>
    </source>
</reference>
<sequence>MTFSRLISTFFLSLSVAACSDTSQPSYSAEQKESITVLTADEVSYQALNPARGDASPRAGILWGDITKDVPSGILLKFTEGFSSPPHIHNITYRAIVISGEIHNDDPDAANMWMGPGAFWTQPAGEVHVTSARPGVGGTGFLEILEGPYLVQPSEKAFDNGEHPLNLMHSNMVWMSTNEMNWINTNDNTSGPQATLLWGDLSDGALSGSMIKLPSGYHATLSTNGGDLKAVVIQGKLSHVVEDVTTSKEIIAGSYFSSAEGVPHSLSCSTQNECMIYVRTDGQFSVQ</sequence>
<dbReference type="RefSeq" id="WP_382168542.1">
    <property type="nucleotide sequence ID" value="NZ_JBHTBR010000005.1"/>
</dbReference>
<feature type="chain" id="PRO_5045063733" evidence="1">
    <location>
        <begin position="21"/>
        <end position="287"/>
    </location>
</feature>
<proteinExistence type="predicted"/>
<evidence type="ECO:0000313" key="3">
    <source>
        <dbReference type="Proteomes" id="UP001596492"/>
    </source>
</evidence>
<keyword evidence="1" id="KW-0732">Signal</keyword>
<keyword evidence="3" id="KW-1185">Reference proteome</keyword>
<dbReference type="Gene3D" id="2.60.120.10">
    <property type="entry name" value="Jelly Rolls"/>
    <property type="match status" value="2"/>
</dbReference>
<protein>
    <submittedName>
        <fullName evidence="2">DUF4437 domain-containing protein</fullName>
    </submittedName>
</protein>
<dbReference type="EMBL" id="JBHTBR010000005">
    <property type="protein sequence ID" value="MFC7292806.1"/>
    <property type="molecule type" value="Genomic_DNA"/>
</dbReference>
<comment type="caution">
    <text evidence="2">The sequence shown here is derived from an EMBL/GenBank/DDBJ whole genome shotgun (WGS) entry which is preliminary data.</text>
</comment>
<dbReference type="InterPro" id="IPR011051">
    <property type="entry name" value="RmlC_Cupin_sf"/>
</dbReference>
<evidence type="ECO:0000313" key="2">
    <source>
        <dbReference type="EMBL" id="MFC7292806.1"/>
    </source>
</evidence>
<organism evidence="2 3">
    <name type="scientific">Hirschia litorea</name>
    <dbReference type="NCBI Taxonomy" id="1199156"/>
    <lineage>
        <taxon>Bacteria</taxon>
        <taxon>Pseudomonadati</taxon>
        <taxon>Pseudomonadota</taxon>
        <taxon>Alphaproteobacteria</taxon>
        <taxon>Hyphomonadales</taxon>
        <taxon>Hyphomonadaceae</taxon>
        <taxon>Hirschia</taxon>
    </lineage>
</organism>
<dbReference type="Pfam" id="PF14499">
    <property type="entry name" value="DUF4437"/>
    <property type="match status" value="1"/>
</dbReference>
<name>A0ABW2INQ0_9PROT</name>
<dbReference type="CDD" id="cd06989">
    <property type="entry name" value="cupin_DRT102"/>
    <property type="match status" value="1"/>
</dbReference>
<accession>A0ABW2INQ0</accession>